<dbReference type="InterPro" id="IPR025330">
    <property type="entry name" value="DUF4236"/>
</dbReference>
<accession>A0A8J2VIZ6</accession>
<name>A0A8J2VIZ6_9BACL</name>
<protein>
    <recommendedName>
        <fullName evidence="1">DUF4236 domain-containing protein</fullName>
    </recommendedName>
</protein>
<reference evidence="2" key="2">
    <citation type="submission" date="2020-09" db="EMBL/GenBank/DDBJ databases">
        <authorList>
            <person name="Sun Q."/>
            <person name="Zhou Y."/>
        </authorList>
    </citation>
    <scope>NUCLEOTIDE SEQUENCE</scope>
    <source>
        <strain evidence="2">CGMCC 1.15371</strain>
    </source>
</reference>
<organism evidence="2 3">
    <name type="scientific">Pullulanibacillus camelliae</name>
    <dbReference type="NCBI Taxonomy" id="1707096"/>
    <lineage>
        <taxon>Bacteria</taxon>
        <taxon>Bacillati</taxon>
        <taxon>Bacillota</taxon>
        <taxon>Bacilli</taxon>
        <taxon>Bacillales</taxon>
        <taxon>Sporolactobacillaceae</taxon>
        <taxon>Pullulanibacillus</taxon>
    </lineage>
</organism>
<dbReference type="EMBL" id="BMIR01000002">
    <property type="protein sequence ID" value="GGE31286.1"/>
    <property type="molecule type" value="Genomic_DNA"/>
</dbReference>
<dbReference type="AlphaFoldDB" id="A0A8J2VIZ6"/>
<dbReference type="RefSeq" id="WP_188689337.1">
    <property type="nucleotide sequence ID" value="NZ_BMIR01000002.1"/>
</dbReference>
<sequence length="362" mass="41097">MGFGFRKSIKLGGGMRLNVGKRGIGVSAGVKGFRVSTGPSGTRMRSTIPGTGIYYEKRLSSKTPRAARQRYQSLNQREREIQKQNQVEQNKQIVAAYENYIDLLQSVHLECSSPINWEGVMKTPAPFLEGEMGPHELEAQKIIDHYKPTFRDRLFGRVEARKRQLSEDLKPAQTEDQRLLENWKATVSNARKVLSGDVNAYLDILENETPFEDIEALGSRFSFNVIDAKTIEVTFNIQSQEVIPETTKTLTKTGKVSERNMAKGKYFELYQDYVCSCILRVGRELFALLPVDTVLIHAIGKELDTSLGQRIEGTLVSVSLDKERLNQLNFEHIDCSDAIEGFEHHMTFRKTKGFKFIEPIKI</sequence>
<feature type="domain" description="DUF4236" evidence="1">
    <location>
        <begin position="3"/>
        <end position="55"/>
    </location>
</feature>
<keyword evidence="3" id="KW-1185">Reference proteome</keyword>
<gene>
    <name evidence="2" type="ORF">GCM10011391_07450</name>
</gene>
<proteinExistence type="predicted"/>
<evidence type="ECO:0000313" key="2">
    <source>
        <dbReference type="EMBL" id="GGE31286.1"/>
    </source>
</evidence>
<reference evidence="2" key="1">
    <citation type="journal article" date="2014" name="Int. J. Syst. Evol. Microbiol.">
        <title>Complete genome sequence of Corynebacterium casei LMG S-19264T (=DSM 44701T), isolated from a smear-ripened cheese.</title>
        <authorList>
            <consortium name="US DOE Joint Genome Institute (JGI-PGF)"/>
            <person name="Walter F."/>
            <person name="Albersmeier A."/>
            <person name="Kalinowski J."/>
            <person name="Ruckert C."/>
        </authorList>
    </citation>
    <scope>NUCLEOTIDE SEQUENCE</scope>
    <source>
        <strain evidence="2">CGMCC 1.15371</strain>
    </source>
</reference>
<evidence type="ECO:0000259" key="1">
    <source>
        <dbReference type="Pfam" id="PF14020"/>
    </source>
</evidence>
<dbReference type="Pfam" id="PF14020">
    <property type="entry name" value="DUF4236"/>
    <property type="match status" value="1"/>
</dbReference>
<comment type="caution">
    <text evidence="2">The sequence shown here is derived from an EMBL/GenBank/DDBJ whole genome shotgun (WGS) entry which is preliminary data.</text>
</comment>
<evidence type="ECO:0000313" key="3">
    <source>
        <dbReference type="Proteomes" id="UP000628775"/>
    </source>
</evidence>
<dbReference type="Proteomes" id="UP000628775">
    <property type="component" value="Unassembled WGS sequence"/>
</dbReference>